<dbReference type="EMBL" id="JACOOZ010000005">
    <property type="protein sequence ID" value="MBC5667905.1"/>
    <property type="molecule type" value="Genomic_DNA"/>
</dbReference>
<keyword evidence="1" id="KW-0732">Signal</keyword>
<keyword evidence="3" id="KW-1185">Reference proteome</keyword>
<feature type="signal peptide" evidence="1">
    <location>
        <begin position="1"/>
        <end position="28"/>
    </location>
</feature>
<dbReference type="SUPFAM" id="SSF49785">
    <property type="entry name" value="Galactose-binding domain-like"/>
    <property type="match status" value="1"/>
</dbReference>
<dbReference type="Gene3D" id="2.60.120.260">
    <property type="entry name" value="Galactose-binding domain-like"/>
    <property type="match status" value="1"/>
</dbReference>
<sequence length="457" mass="50149">MRKGFLKKVSSVALALTMVVGSINIVPAASHASNGANVASNITWNYFSIIPADGKESSLDKLHNGHVDGEDGKKVKYCWYHALTHIRTEDYPNGQVPLGDFATQGWVAPGATASKAQFWAANTGWDGQYNERDGSLVGDNPYGLRFYTSNIPVEKGRTYTVSFKYRSTLKGKKTIYEKDEYGDYKYDENGERIPVLDENNDPIQEDNYIKHIGFNVINPANNNGLDLTSYSGCTSGGSIEADSSVEGEKTVKVTVKVPKTYAGNAICVQFTAGSYITTYPDETAMKGSLFVDDFKVTAGNQYTVKYICGNQSYTEHVNAGEKASGHQFAVKGKTFSAYKVGSSKYNLSTPVKGNLNITCVYTATKKPGKAKVTFKAAKKSAKLRFKKLSNAKGYEIKYANNSKMKKAKTKTTTKSSIAIKKLKSGKKTYFRVRAYNLDSAGKKVYSKKVVKKSIVIK</sequence>
<feature type="chain" id="PRO_5047287848" description="Fibronectin type-III domain-containing protein" evidence="1">
    <location>
        <begin position="29"/>
        <end position="457"/>
    </location>
</feature>
<proteinExistence type="predicted"/>
<evidence type="ECO:0000313" key="2">
    <source>
        <dbReference type="EMBL" id="MBC5667905.1"/>
    </source>
</evidence>
<dbReference type="Gene3D" id="2.60.40.10">
    <property type="entry name" value="Immunoglobulins"/>
    <property type="match status" value="1"/>
</dbReference>
<protein>
    <recommendedName>
        <fullName evidence="4">Fibronectin type-III domain-containing protein</fullName>
    </recommendedName>
</protein>
<dbReference type="InterPro" id="IPR013783">
    <property type="entry name" value="Ig-like_fold"/>
</dbReference>
<evidence type="ECO:0000256" key="1">
    <source>
        <dbReference type="SAM" id="SignalP"/>
    </source>
</evidence>
<name>A0ABR7F596_9FIRM</name>
<dbReference type="InterPro" id="IPR008979">
    <property type="entry name" value="Galactose-bd-like_sf"/>
</dbReference>
<reference evidence="2 3" key="1">
    <citation type="submission" date="2020-08" db="EMBL/GenBank/DDBJ databases">
        <title>Genome public.</title>
        <authorList>
            <person name="Liu C."/>
            <person name="Sun Q."/>
        </authorList>
    </citation>
    <scope>NUCLEOTIDE SEQUENCE [LARGE SCALE GENOMIC DNA]</scope>
    <source>
        <strain evidence="2 3">BX4</strain>
    </source>
</reference>
<evidence type="ECO:0008006" key="4">
    <source>
        <dbReference type="Google" id="ProtNLM"/>
    </source>
</evidence>
<gene>
    <name evidence="2" type="ORF">H8S00_07930</name>
</gene>
<dbReference type="Proteomes" id="UP000597877">
    <property type="component" value="Unassembled WGS sequence"/>
</dbReference>
<accession>A0ABR7F596</accession>
<evidence type="ECO:0000313" key="3">
    <source>
        <dbReference type="Proteomes" id="UP000597877"/>
    </source>
</evidence>
<comment type="caution">
    <text evidence="2">The sequence shown here is derived from an EMBL/GenBank/DDBJ whole genome shotgun (WGS) entry which is preliminary data.</text>
</comment>
<organism evidence="2 3">
    <name type="scientific">Eubacterium segne</name>
    <dbReference type="NCBI Taxonomy" id="2763045"/>
    <lineage>
        <taxon>Bacteria</taxon>
        <taxon>Bacillati</taxon>
        <taxon>Bacillota</taxon>
        <taxon>Clostridia</taxon>
        <taxon>Eubacteriales</taxon>
        <taxon>Eubacteriaceae</taxon>
        <taxon>Eubacterium</taxon>
    </lineage>
</organism>
<dbReference type="RefSeq" id="WP_021953182.1">
    <property type="nucleotide sequence ID" value="NZ_JACOOZ010000005.1"/>
</dbReference>